<dbReference type="PANTHER" id="PTHR24286">
    <property type="entry name" value="CYTOCHROME P450 26"/>
    <property type="match status" value="1"/>
</dbReference>
<dbReference type="Proteomes" id="UP001180020">
    <property type="component" value="Unassembled WGS sequence"/>
</dbReference>
<dbReference type="AlphaFoldDB" id="A0AAV9DWW2"/>
<proteinExistence type="predicted"/>
<dbReference type="GO" id="GO:0004497">
    <property type="term" value="F:monooxygenase activity"/>
    <property type="evidence" value="ECO:0007669"/>
    <property type="project" value="InterPro"/>
</dbReference>
<accession>A0AAV9DWW2</accession>
<reference evidence="3" key="2">
    <citation type="submission" date="2023-06" db="EMBL/GenBank/DDBJ databases">
        <authorList>
            <person name="Ma L."/>
            <person name="Liu K.-W."/>
            <person name="Li Z."/>
            <person name="Hsiao Y.-Y."/>
            <person name="Qi Y."/>
            <person name="Fu T."/>
            <person name="Tang G."/>
            <person name="Zhang D."/>
            <person name="Sun W.-H."/>
            <person name="Liu D.-K."/>
            <person name="Li Y."/>
            <person name="Chen G.-Z."/>
            <person name="Liu X.-D."/>
            <person name="Liao X.-Y."/>
            <person name="Jiang Y.-T."/>
            <person name="Yu X."/>
            <person name="Hao Y."/>
            <person name="Huang J."/>
            <person name="Zhao X.-W."/>
            <person name="Ke S."/>
            <person name="Chen Y.-Y."/>
            <person name="Wu W.-L."/>
            <person name="Hsu J.-L."/>
            <person name="Lin Y.-F."/>
            <person name="Huang M.-D."/>
            <person name="Li C.-Y."/>
            <person name="Huang L."/>
            <person name="Wang Z.-W."/>
            <person name="Zhao X."/>
            <person name="Zhong W.-Y."/>
            <person name="Peng D.-H."/>
            <person name="Ahmad S."/>
            <person name="Lan S."/>
            <person name="Zhang J.-S."/>
            <person name="Tsai W.-C."/>
            <person name="Van De Peer Y."/>
            <person name="Liu Z.-J."/>
        </authorList>
    </citation>
    <scope>NUCLEOTIDE SEQUENCE</scope>
    <source>
        <strain evidence="3">CP</strain>
        <tissue evidence="3">Leaves</tissue>
    </source>
</reference>
<dbReference type="PANTHER" id="PTHR24286:SF217">
    <property type="entry name" value="OS07G0520300 PROTEIN"/>
    <property type="match status" value="1"/>
</dbReference>
<comment type="caution">
    <text evidence="3">The sequence shown here is derived from an EMBL/GenBank/DDBJ whole genome shotgun (WGS) entry which is preliminary data.</text>
</comment>
<dbReference type="InterPro" id="IPR036396">
    <property type="entry name" value="Cyt_P450_sf"/>
</dbReference>
<name>A0AAV9DWW2_ACOCL</name>
<dbReference type="SUPFAM" id="SSF48264">
    <property type="entry name" value="Cytochrome P450"/>
    <property type="match status" value="1"/>
</dbReference>
<gene>
    <name evidence="3" type="ORF">QJS10_CPB11g01298</name>
</gene>
<dbReference type="GO" id="GO:0005506">
    <property type="term" value="F:iron ion binding"/>
    <property type="evidence" value="ECO:0007669"/>
    <property type="project" value="InterPro"/>
</dbReference>
<dbReference type="Gene3D" id="1.10.630.10">
    <property type="entry name" value="Cytochrome P450"/>
    <property type="match status" value="1"/>
</dbReference>
<keyword evidence="1" id="KW-0479">Metal-binding</keyword>
<dbReference type="EMBL" id="JAUJYO010000011">
    <property type="protein sequence ID" value="KAK1304983.1"/>
    <property type="molecule type" value="Genomic_DNA"/>
</dbReference>
<protein>
    <recommendedName>
        <fullName evidence="5">Cytochrome P450</fullName>
    </recommendedName>
</protein>
<evidence type="ECO:0000256" key="2">
    <source>
        <dbReference type="ARBA" id="ARBA00023004"/>
    </source>
</evidence>
<organism evidence="3 4">
    <name type="scientific">Acorus calamus</name>
    <name type="common">Sweet flag</name>
    <dbReference type="NCBI Taxonomy" id="4465"/>
    <lineage>
        <taxon>Eukaryota</taxon>
        <taxon>Viridiplantae</taxon>
        <taxon>Streptophyta</taxon>
        <taxon>Embryophyta</taxon>
        <taxon>Tracheophyta</taxon>
        <taxon>Spermatophyta</taxon>
        <taxon>Magnoliopsida</taxon>
        <taxon>Liliopsida</taxon>
        <taxon>Acoraceae</taxon>
        <taxon>Acorus</taxon>
    </lineage>
</organism>
<evidence type="ECO:0000313" key="4">
    <source>
        <dbReference type="Proteomes" id="UP001180020"/>
    </source>
</evidence>
<keyword evidence="2" id="KW-0408">Iron</keyword>
<evidence type="ECO:0008006" key="5">
    <source>
        <dbReference type="Google" id="ProtNLM"/>
    </source>
</evidence>
<evidence type="ECO:0000256" key="1">
    <source>
        <dbReference type="ARBA" id="ARBA00022723"/>
    </source>
</evidence>
<dbReference type="Pfam" id="PF00067">
    <property type="entry name" value="p450"/>
    <property type="match status" value="1"/>
</dbReference>
<reference evidence="3" key="1">
    <citation type="journal article" date="2023" name="Nat. Commun.">
        <title>Diploid and tetraploid genomes of Acorus and the evolution of monocots.</title>
        <authorList>
            <person name="Ma L."/>
            <person name="Liu K.W."/>
            <person name="Li Z."/>
            <person name="Hsiao Y.Y."/>
            <person name="Qi Y."/>
            <person name="Fu T."/>
            <person name="Tang G.D."/>
            <person name="Zhang D."/>
            <person name="Sun W.H."/>
            <person name="Liu D.K."/>
            <person name="Li Y."/>
            <person name="Chen G.Z."/>
            <person name="Liu X.D."/>
            <person name="Liao X.Y."/>
            <person name="Jiang Y.T."/>
            <person name="Yu X."/>
            <person name="Hao Y."/>
            <person name="Huang J."/>
            <person name="Zhao X.W."/>
            <person name="Ke S."/>
            <person name="Chen Y.Y."/>
            <person name="Wu W.L."/>
            <person name="Hsu J.L."/>
            <person name="Lin Y.F."/>
            <person name="Huang M.D."/>
            <person name="Li C.Y."/>
            <person name="Huang L."/>
            <person name="Wang Z.W."/>
            <person name="Zhao X."/>
            <person name="Zhong W.Y."/>
            <person name="Peng D.H."/>
            <person name="Ahmad S."/>
            <person name="Lan S."/>
            <person name="Zhang J.S."/>
            <person name="Tsai W.C."/>
            <person name="Van de Peer Y."/>
            <person name="Liu Z.J."/>
        </authorList>
    </citation>
    <scope>NUCLEOTIDE SEQUENCE</scope>
    <source>
        <strain evidence="3">CP</strain>
    </source>
</reference>
<keyword evidence="4" id="KW-1185">Reference proteome</keyword>
<dbReference type="GO" id="GO:0020037">
    <property type="term" value="F:heme binding"/>
    <property type="evidence" value="ECO:0007669"/>
    <property type="project" value="InterPro"/>
</dbReference>
<evidence type="ECO:0000313" key="3">
    <source>
        <dbReference type="EMBL" id="KAK1304983.1"/>
    </source>
</evidence>
<dbReference type="GO" id="GO:0016705">
    <property type="term" value="F:oxidoreductase activity, acting on paired donors, with incorporation or reduction of molecular oxygen"/>
    <property type="evidence" value="ECO:0007669"/>
    <property type="project" value="InterPro"/>
</dbReference>
<sequence>MNEGNALGNHQPRLFTRILGDRIILELVGEEHRRLRGAIGGFMRPEVLKRSVGRMDEEVRLHLDKFWRGLWSIPVNLPFTQFGKSLRASRQIRSIVTSIVHEKRTALAGGGLNSSDDIITSLLNFGLEDGSGALTEEEVVDNVMFLMVAGYDTTSILITFLIRQLARDPDVYDKVLREQEEIVKNKAPGERLTWEDLNKMKYTWRVAMEVSRIVPPTIGIMRRVLKDIEYKGYRIPKGWQV</sequence>
<dbReference type="InterPro" id="IPR001128">
    <property type="entry name" value="Cyt_P450"/>
</dbReference>
<dbReference type="GO" id="GO:0016125">
    <property type="term" value="P:sterol metabolic process"/>
    <property type="evidence" value="ECO:0007669"/>
    <property type="project" value="TreeGrafter"/>
</dbReference>